<evidence type="ECO:0000256" key="10">
    <source>
        <dbReference type="SAM" id="Phobius"/>
    </source>
</evidence>
<sequence>MVMEIIVSVILLIVGIAILIIIHICVVGRAFRGHPINSSNPVRAEIVPGLSPEDIKALPSLDYRVNEESGPGQDGGLVECAVCLEGYKSGEKCRVLPKCNHIFHCECIDSWLLKNGACPVCRATAKTTPFGQGCSGFSGEEEAGVELV</sequence>
<feature type="transmembrane region" description="Helical" evidence="10">
    <location>
        <begin position="6"/>
        <end position="27"/>
    </location>
</feature>
<evidence type="ECO:0000256" key="4">
    <source>
        <dbReference type="ARBA" id="ARBA00022771"/>
    </source>
</evidence>
<dbReference type="GO" id="GO:0016020">
    <property type="term" value="C:membrane"/>
    <property type="evidence" value="ECO:0007669"/>
    <property type="project" value="UniProtKB-SubCell"/>
</dbReference>
<comment type="subcellular location">
    <subcellularLocation>
        <location evidence="1">Membrane</location>
    </subcellularLocation>
</comment>
<comment type="similarity">
    <text evidence="8">Belongs to the RING-type zinc finger family. ATL subfamily.</text>
</comment>
<evidence type="ECO:0000256" key="3">
    <source>
        <dbReference type="ARBA" id="ARBA00022723"/>
    </source>
</evidence>
<dbReference type="SUPFAM" id="SSF57850">
    <property type="entry name" value="RING/U-box"/>
    <property type="match status" value="1"/>
</dbReference>
<dbReference type="EMBL" id="JAVIJP010000016">
    <property type="protein sequence ID" value="KAL3642454.1"/>
    <property type="molecule type" value="Genomic_DNA"/>
</dbReference>
<evidence type="ECO:0000259" key="11">
    <source>
        <dbReference type="PROSITE" id="PS50089"/>
    </source>
</evidence>
<dbReference type="Gene3D" id="3.30.40.10">
    <property type="entry name" value="Zinc/RING finger domain, C3HC4 (zinc finger)"/>
    <property type="match status" value="1"/>
</dbReference>
<dbReference type="InterPro" id="IPR013083">
    <property type="entry name" value="Znf_RING/FYVE/PHD"/>
</dbReference>
<keyword evidence="6 10" id="KW-1133">Transmembrane helix</keyword>
<dbReference type="PROSITE" id="PS50089">
    <property type="entry name" value="ZF_RING_2"/>
    <property type="match status" value="1"/>
</dbReference>
<dbReference type="GO" id="GO:0008270">
    <property type="term" value="F:zinc ion binding"/>
    <property type="evidence" value="ECO:0007669"/>
    <property type="project" value="UniProtKB-KW"/>
</dbReference>
<gene>
    <name evidence="12" type="ORF">CASFOL_013269</name>
</gene>
<evidence type="ECO:0000256" key="7">
    <source>
        <dbReference type="ARBA" id="ARBA00023136"/>
    </source>
</evidence>
<dbReference type="PANTHER" id="PTHR46539">
    <property type="entry name" value="E3 UBIQUITIN-PROTEIN LIGASE ATL42"/>
    <property type="match status" value="1"/>
</dbReference>
<keyword evidence="4 9" id="KW-0863">Zinc-finger</keyword>
<dbReference type="SMART" id="SM00184">
    <property type="entry name" value="RING"/>
    <property type="match status" value="1"/>
</dbReference>
<keyword evidence="13" id="KW-1185">Reference proteome</keyword>
<proteinExistence type="inferred from homology"/>
<evidence type="ECO:0000256" key="9">
    <source>
        <dbReference type="PROSITE-ProRule" id="PRU00175"/>
    </source>
</evidence>
<evidence type="ECO:0000256" key="1">
    <source>
        <dbReference type="ARBA" id="ARBA00004370"/>
    </source>
</evidence>
<evidence type="ECO:0000256" key="6">
    <source>
        <dbReference type="ARBA" id="ARBA00022989"/>
    </source>
</evidence>
<evidence type="ECO:0000313" key="13">
    <source>
        <dbReference type="Proteomes" id="UP001632038"/>
    </source>
</evidence>
<comment type="caution">
    <text evidence="12">The sequence shown here is derived from an EMBL/GenBank/DDBJ whole genome shotgun (WGS) entry which is preliminary data.</text>
</comment>
<dbReference type="PANTHER" id="PTHR46539:SF9">
    <property type="entry name" value="RING-H2 FINGER PROTEIN ATL56"/>
    <property type="match status" value="1"/>
</dbReference>
<keyword evidence="2 10" id="KW-0812">Transmembrane</keyword>
<organism evidence="12 13">
    <name type="scientific">Castilleja foliolosa</name>
    <dbReference type="NCBI Taxonomy" id="1961234"/>
    <lineage>
        <taxon>Eukaryota</taxon>
        <taxon>Viridiplantae</taxon>
        <taxon>Streptophyta</taxon>
        <taxon>Embryophyta</taxon>
        <taxon>Tracheophyta</taxon>
        <taxon>Spermatophyta</taxon>
        <taxon>Magnoliopsida</taxon>
        <taxon>eudicotyledons</taxon>
        <taxon>Gunneridae</taxon>
        <taxon>Pentapetalae</taxon>
        <taxon>asterids</taxon>
        <taxon>lamiids</taxon>
        <taxon>Lamiales</taxon>
        <taxon>Orobanchaceae</taxon>
        <taxon>Pedicularideae</taxon>
        <taxon>Castillejinae</taxon>
        <taxon>Castilleja</taxon>
    </lineage>
</organism>
<dbReference type="Pfam" id="PF13639">
    <property type="entry name" value="zf-RING_2"/>
    <property type="match status" value="1"/>
</dbReference>
<feature type="domain" description="RING-type" evidence="11">
    <location>
        <begin position="80"/>
        <end position="122"/>
    </location>
</feature>
<keyword evidence="5" id="KW-0862">Zinc</keyword>
<keyword evidence="7 10" id="KW-0472">Membrane</keyword>
<dbReference type="Proteomes" id="UP001632038">
    <property type="component" value="Unassembled WGS sequence"/>
</dbReference>
<reference evidence="13" key="1">
    <citation type="journal article" date="2024" name="IScience">
        <title>Strigolactones Initiate the Formation of Haustorium-like Structures in Castilleja.</title>
        <authorList>
            <person name="Buerger M."/>
            <person name="Peterson D."/>
            <person name="Chory J."/>
        </authorList>
    </citation>
    <scope>NUCLEOTIDE SEQUENCE [LARGE SCALE GENOMIC DNA]</scope>
</reference>
<dbReference type="InterPro" id="IPR001841">
    <property type="entry name" value="Znf_RING"/>
</dbReference>
<keyword evidence="3" id="KW-0479">Metal-binding</keyword>
<evidence type="ECO:0000256" key="2">
    <source>
        <dbReference type="ARBA" id="ARBA00022692"/>
    </source>
</evidence>
<name>A0ABD3DN43_9LAMI</name>
<evidence type="ECO:0000256" key="5">
    <source>
        <dbReference type="ARBA" id="ARBA00022833"/>
    </source>
</evidence>
<evidence type="ECO:0000256" key="8">
    <source>
        <dbReference type="ARBA" id="ARBA00024209"/>
    </source>
</evidence>
<evidence type="ECO:0000313" key="12">
    <source>
        <dbReference type="EMBL" id="KAL3642454.1"/>
    </source>
</evidence>
<dbReference type="AlphaFoldDB" id="A0ABD3DN43"/>
<accession>A0ABD3DN43</accession>
<protein>
    <recommendedName>
        <fullName evidence="11">RING-type domain-containing protein</fullName>
    </recommendedName>
</protein>